<evidence type="ECO:0000313" key="1">
    <source>
        <dbReference type="EMBL" id="OUJ12279.1"/>
    </source>
</evidence>
<organism evidence="1 2">
    <name type="scientific">Acetobacter okinawensis</name>
    <dbReference type="NCBI Taxonomy" id="1076594"/>
    <lineage>
        <taxon>Bacteria</taxon>
        <taxon>Pseudomonadati</taxon>
        <taxon>Pseudomonadota</taxon>
        <taxon>Alphaproteobacteria</taxon>
        <taxon>Acetobacterales</taxon>
        <taxon>Acetobacteraceae</taxon>
        <taxon>Acetobacter</taxon>
    </lineage>
</organism>
<gene>
    <name evidence="1" type="ORF">HK26_03705</name>
</gene>
<dbReference type="EMBL" id="JOPJ01000017">
    <property type="protein sequence ID" value="OUJ12279.1"/>
    <property type="molecule type" value="Genomic_DNA"/>
</dbReference>
<dbReference type="SUPFAM" id="SSF53448">
    <property type="entry name" value="Nucleotide-diphospho-sugar transferases"/>
    <property type="match status" value="1"/>
</dbReference>
<accession>A0A252BTM0</accession>
<dbReference type="Gene3D" id="3.90.550.60">
    <property type="match status" value="1"/>
</dbReference>
<sequence length="345" mass="40974">MDDDIEINFESVFRTFNFYSYVKDEYKSLFLSGSMLSLDEKWLQYERNTLIDNNGMHHQGHFQDLRTYHDVIDNATCAPIEGVAGWWFCAFSTQHFRDYGLPLPIFIRGDDIEFSRRCNAKIISLPGICVWHEPFHKKYSEIMEEYYLLRNILIFTFSTPQNLTQFGLKFFIRKVLRNIATWNYTGLAMNKMAIIDFLTEAYKDNPVNIQKRLSLLNNELKSTSPKRDGFVYPDNKFTHKRLRKKIPLLFLGLLSPSKQQGVSSRGFNRKISDFIMRKEVIVYDYEKQEGESVTIVKSKLADYAMFFVKSYFKIKMNSRKYRKDTIIFRSETSTKKYWKKLLNRN</sequence>
<dbReference type="AlphaFoldDB" id="A0A252BTM0"/>
<comment type="caution">
    <text evidence="1">The sequence shown here is derived from an EMBL/GenBank/DDBJ whole genome shotgun (WGS) entry which is preliminary data.</text>
</comment>
<keyword evidence="2" id="KW-1185">Reference proteome</keyword>
<protein>
    <submittedName>
        <fullName evidence="1">Uncharacterized protein</fullName>
    </submittedName>
</protein>
<dbReference type="InterPro" id="IPR029044">
    <property type="entry name" value="Nucleotide-diphossugar_trans"/>
</dbReference>
<evidence type="ECO:0000313" key="2">
    <source>
        <dbReference type="Proteomes" id="UP000194931"/>
    </source>
</evidence>
<reference evidence="2" key="1">
    <citation type="submission" date="2014-06" db="EMBL/GenBank/DDBJ databases">
        <authorList>
            <person name="Winans N.J."/>
            <person name="Newell P.D."/>
            <person name="Douglas A.E."/>
        </authorList>
    </citation>
    <scope>NUCLEOTIDE SEQUENCE [LARGE SCALE GENOMIC DNA]</scope>
</reference>
<proteinExistence type="predicted"/>
<dbReference type="Proteomes" id="UP000194931">
    <property type="component" value="Unassembled WGS sequence"/>
</dbReference>
<name>A0A252BTM0_9PROT</name>